<evidence type="ECO:0000313" key="8">
    <source>
        <dbReference type="EMBL" id="AOW06604.1"/>
    </source>
</evidence>
<sequence>MFYFPAVAANDRESRRSCDHCRHKKIKCGRTLPACLQCLTYNIQCTYGEGRKDFEALQSSTPAASAGTGDSALLSKLNRLEFLMEKIICEPDEDYSSVNTNSFRATLIEDKYGQGHLIGEPSVMAVSLQTQQFLPEEHSTGENGETPKTVIQGFFAGIKTSCPLEHIRPLLPAKEDAHRYVDQFFSTTCWPLMDKEELLVAMEELYDENTAHVSREKICAFLLVMGFGFDGISRLQGRTATWSTKIYNAAFSLLSNTTTLPSNRMCIAALLLMSFQFQSSGNFTQSYSLMGNATRMAQGIGLHLDVGDTPHRLEINRCLFWCVYQQDTYQSVAMGRPPCLDDSDCMTELPYQRVYSDSVVFFRCGIRLSRCLKKIYKNLYGVAGARKSAIQKRTFIAQMQQELDQVWFEVPSRYRPPTLAEKQNLDNLRSKGNINAGAELHSLYYNCLCMIYSEGVGFGSIPSANNAAGSPSSSSDVNSSSNYDKCLDAARKYLSLMGYLTSGISSMAESLSTLFLMIAYPMVPYFVIFMHLRAFPSESTAGSDMQLLETLDSFVKSLKDMSDGARRLYSLIHQCVVAARHYTSTVKEQVSADRFSQIMPITPYMSGYPMGVGGWEEGDAASDYLFKRDQMGTASFASTFGFNS</sequence>
<dbReference type="AlphaFoldDB" id="A0A1D8NLT9"/>
<dbReference type="Gene3D" id="4.10.240.10">
    <property type="entry name" value="Zn(2)-C6 fungal-type DNA-binding domain"/>
    <property type="match status" value="1"/>
</dbReference>
<evidence type="ECO:0000256" key="5">
    <source>
        <dbReference type="ARBA" id="ARBA00023163"/>
    </source>
</evidence>
<dbReference type="Proteomes" id="UP000182444">
    <property type="component" value="Chromosome 1F"/>
</dbReference>
<reference evidence="8 9" key="1">
    <citation type="journal article" date="2016" name="PLoS ONE">
        <title>Sequence Assembly of Yarrowia lipolytica Strain W29/CLIB89 Shows Transposable Element Diversity.</title>
        <authorList>
            <person name="Magnan C."/>
            <person name="Yu J."/>
            <person name="Chang I."/>
            <person name="Jahn E."/>
            <person name="Kanomata Y."/>
            <person name="Wu J."/>
            <person name="Zeller M."/>
            <person name="Oakes M."/>
            <person name="Baldi P."/>
            <person name="Sandmeyer S."/>
        </authorList>
    </citation>
    <scope>NUCLEOTIDE SEQUENCE [LARGE SCALE GENOMIC DNA]</scope>
    <source>
        <strain evidence="9">CLIB89(W29)</strain>
    </source>
</reference>
<dbReference type="InterPro" id="IPR036864">
    <property type="entry name" value="Zn2-C6_fun-type_DNA-bd_sf"/>
</dbReference>
<dbReference type="InterPro" id="IPR050987">
    <property type="entry name" value="AtrR-like"/>
</dbReference>
<evidence type="ECO:0000256" key="6">
    <source>
        <dbReference type="ARBA" id="ARBA00023242"/>
    </source>
</evidence>
<dbReference type="GO" id="GO:0003677">
    <property type="term" value="F:DNA binding"/>
    <property type="evidence" value="ECO:0007669"/>
    <property type="project" value="UniProtKB-KW"/>
</dbReference>
<comment type="subcellular location">
    <subcellularLocation>
        <location evidence="1">Nucleus</location>
    </subcellularLocation>
</comment>
<dbReference type="Pfam" id="PF00172">
    <property type="entry name" value="Zn_clus"/>
    <property type="match status" value="1"/>
</dbReference>
<keyword evidence="2" id="KW-0479">Metal-binding</keyword>
<dbReference type="GO" id="GO:0006351">
    <property type="term" value="P:DNA-templated transcription"/>
    <property type="evidence" value="ECO:0007669"/>
    <property type="project" value="InterPro"/>
</dbReference>
<protein>
    <recommendedName>
        <fullName evidence="7">Zn(2)-C6 fungal-type domain-containing protein</fullName>
    </recommendedName>
</protein>
<dbReference type="EMBL" id="CP017558">
    <property type="protein sequence ID" value="AOW06604.1"/>
    <property type="molecule type" value="Genomic_DNA"/>
</dbReference>
<evidence type="ECO:0000313" key="9">
    <source>
        <dbReference type="Proteomes" id="UP000182444"/>
    </source>
</evidence>
<gene>
    <name evidence="8" type="ORF">YALI1_F05312g</name>
</gene>
<dbReference type="GO" id="GO:0000981">
    <property type="term" value="F:DNA-binding transcription factor activity, RNA polymerase II-specific"/>
    <property type="evidence" value="ECO:0007669"/>
    <property type="project" value="InterPro"/>
</dbReference>
<dbReference type="RefSeq" id="XP_068139343.1">
    <property type="nucleotide sequence ID" value="XM_068283242.1"/>
</dbReference>
<proteinExistence type="predicted"/>
<evidence type="ECO:0000256" key="4">
    <source>
        <dbReference type="ARBA" id="ARBA00023125"/>
    </source>
</evidence>
<dbReference type="SMART" id="SM00906">
    <property type="entry name" value="Fungal_trans"/>
    <property type="match status" value="1"/>
</dbReference>
<dbReference type="PANTHER" id="PTHR46910:SF37">
    <property type="entry name" value="ZN(II)2CYS6 TRANSCRIPTION FACTOR (EUROFUNG)"/>
    <property type="match status" value="1"/>
</dbReference>
<keyword evidence="5" id="KW-0804">Transcription</keyword>
<dbReference type="SMART" id="SM00066">
    <property type="entry name" value="GAL4"/>
    <property type="match status" value="1"/>
</dbReference>
<keyword evidence="4" id="KW-0238">DNA-binding</keyword>
<dbReference type="eggNOG" id="ENOG502QZJZ">
    <property type="taxonomic scope" value="Eukaryota"/>
</dbReference>
<dbReference type="GO" id="GO:0008270">
    <property type="term" value="F:zinc ion binding"/>
    <property type="evidence" value="ECO:0007669"/>
    <property type="project" value="InterPro"/>
</dbReference>
<evidence type="ECO:0000256" key="3">
    <source>
        <dbReference type="ARBA" id="ARBA00023015"/>
    </source>
</evidence>
<dbReference type="CDD" id="cd12148">
    <property type="entry name" value="fungal_TF_MHR"/>
    <property type="match status" value="1"/>
</dbReference>
<dbReference type="VEuPathDB" id="FungiDB:YALI1_F05312g"/>
<evidence type="ECO:0000256" key="1">
    <source>
        <dbReference type="ARBA" id="ARBA00004123"/>
    </source>
</evidence>
<organism evidence="8 9">
    <name type="scientific">Yarrowia lipolytica</name>
    <name type="common">Candida lipolytica</name>
    <dbReference type="NCBI Taxonomy" id="4952"/>
    <lineage>
        <taxon>Eukaryota</taxon>
        <taxon>Fungi</taxon>
        <taxon>Dikarya</taxon>
        <taxon>Ascomycota</taxon>
        <taxon>Saccharomycotina</taxon>
        <taxon>Dipodascomycetes</taxon>
        <taxon>Dipodascales</taxon>
        <taxon>Dipodascales incertae sedis</taxon>
        <taxon>Yarrowia</taxon>
    </lineage>
</organism>
<evidence type="ECO:0000256" key="2">
    <source>
        <dbReference type="ARBA" id="ARBA00022723"/>
    </source>
</evidence>
<feature type="domain" description="Zn(2)-C6 fungal-type" evidence="7">
    <location>
        <begin position="17"/>
        <end position="47"/>
    </location>
</feature>
<name>A0A1D8NLT9_YARLL</name>
<dbReference type="CDD" id="cd00067">
    <property type="entry name" value="GAL4"/>
    <property type="match status" value="1"/>
</dbReference>
<dbReference type="Pfam" id="PF04082">
    <property type="entry name" value="Fungal_trans"/>
    <property type="match status" value="1"/>
</dbReference>
<dbReference type="PANTHER" id="PTHR46910">
    <property type="entry name" value="TRANSCRIPTION FACTOR PDR1"/>
    <property type="match status" value="1"/>
</dbReference>
<evidence type="ECO:0000259" key="7">
    <source>
        <dbReference type="PROSITE" id="PS50048"/>
    </source>
</evidence>
<dbReference type="GO" id="GO:0005634">
    <property type="term" value="C:nucleus"/>
    <property type="evidence" value="ECO:0007669"/>
    <property type="project" value="UniProtKB-SubCell"/>
</dbReference>
<dbReference type="PROSITE" id="PS00463">
    <property type="entry name" value="ZN2_CY6_FUNGAL_1"/>
    <property type="match status" value="1"/>
</dbReference>
<dbReference type="GeneID" id="7009604"/>
<dbReference type="VEuPathDB" id="FungiDB:YALI0_F03630g"/>
<keyword evidence="3" id="KW-0805">Transcription regulation</keyword>
<dbReference type="SUPFAM" id="SSF57701">
    <property type="entry name" value="Zn2/Cys6 DNA-binding domain"/>
    <property type="match status" value="1"/>
</dbReference>
<dbReference type="InterPro" id="IPR001138">
    <property type="entry name" value="Zn2Cys6_DnaBD"/>
</dbReference>
<keyword evidence="6" id="KW-0539">Nucleus</keyword>
<accession>A0A1D8NLT9</accession>
<dbReference type="PROSITE" id="PS50048">
    <property type="entry name" value="ZN2_CY6_FUNGAL_2"/>
    <property type="match status" value="1"/>
</dbReference>
<dbReference type="InterPro" id="IPR007219">
    <property type="entry name" value="XnlR_reg_dom"/>
</dbReference>